<feature type="repeat" description="TPR" evidence="1">
    <location>
        <begin position="863"/>
        <end position="896"/>
    </location>
</feature>
<dbReference type="Gene3D" id="1.25.40.10">
    <property type="entry name" value="Tetratricopeptide repeat domain"/>
    <property type="match status" value="1"/>
</dbReference>
<feature type="transmembrane region" description="Helical" evidence="2">
    <location>
        <begin position="544"/>
        <end position="563"/>
    </location>
</feature>
<organism evidence="3 4">
    <name type="scientific">candidate division WOR-3 bacterium</name>
    <dbReference type="NCBI Taxonomy" id="2052148"/>
    <lineage>
        <taxon>Bacteria</taxon>
        <taxon>Bacteria division WOR-3</taxon>
    </lineage>
</organism>
<feature type="transmembrane region" description="Helical" evidence="2">
    <location>
        <begin position="138"/>
        <end position="159"/>
    </location>
</feature>
<dbReference type="AlphaFoldDB" id="A0A937XCT3"/>
<feature type="transmembrane region" description="Helical" evidence="2">
    <location>
        <begin position="112"/>
        <end position="132"/>
    </location>
</feature>
<feature type="transmembrane region" description="Helical" evidence="2">
    <location>
        <begin position="334"/>
        <end position="354"/>
    </location>
</feature>
<keyword evidence="1" id="KW-0802">TPR repeat</keyword>
<evidence type="ECO:0000256" key="1">
    <source>
        <dbReference type="PROSITE-ProRule" id="PRU00339"/>
    </source>
</evidence>
<dbReference type="PANTHER" id="PTHR16214:SF3">
    <property type="entry name" value="TRANSMEMBRANE PROTEIN 260"/>
    <property type="match status" value="1"/>
</dbReference>
<evidence type="ECO:0000313" key="3">
    <source>
        <dbReference type="EMBL" id="MBM3330637.1"/>
    </source>
</evidence>
<dbReference type="InterPro" id="IPR021280">
    <property type="entry name" value="TMEM260-like"/>
</dbReference>
<feature type="transmembrane region" description="Helical" evidence="2">
    <location>
        <begin position="262"/>
        <end position="280"/>
    </location>
</feature>
<dbReference type="InterPro" id="IPR011990">
    <property type="entry name" value="TPR-like_helical_dom_sf"/>
</dbReference>
<feature type="transmembrane region" description="Helical" evidence="2">
    <location>
        <begin position="220"/>
        <end position="250"/>
    </location>
</feature>
<keyword evidence="2" id="KW-1133">Transmembrane helix</keyword>
<evidence type="ECO:0000256" key="2">
    <source>
        <dbReference type="SAM" id="Phobius"/>
    </source>
</evidence>
<gene>
    <name evidence="3" type="ORF">FJY68_02145</name>
</gene>
<feature type="transmembrane region" description="Helical" evidence="2">
    <location>
        <begin position="510"/>
        <end position="532"/>
    </location>
</feature>
<dbReference type="PANTHER" id="PTHR16214">
    <property type="entry name" value="TRANSMEMBRANE PROTEIN 260"/>
    <property type="match status" value="1"/>
</dbReference>
<feature type="transmembrane region" description="Helical" evidence="2">
    <location>
        <begin position="78"/>
        <end position="100"/>
    </location>
</feature>
<reference evidence="3" key="1">
    <citation type="submission" date="2019-03" db="EMBL/GenBank/DDBJ databases">
        <title>Lake Tanganyika Metagenome-Assembled Genomes (MAGs).</title>
        <authorList>
            <person name="Tran P."/>
        </authorList>
    </citation>
    <scope>NUCLEOTIDE SEQUENCE</scope>
    <source>
        <strain evidence="3">K_DeepCast_150m_m2_040</strain>
    </source>
</reference>
<proteinExistence type="predicted"/>
<comment type="caution">
    <text evidence="3">The sequence shown here is derived from an EMBL/GenBank/DDBJ whole genome shotgun (WGS) entry which is preliminary data.</text>
</comment>
<feature type="transmembrane region" description="Helical" evidence="2">
    <location>
        <begin position="437"/>
        <end position="458"/>
    </location>
</feature>
<feature type="transmembrane region" description="Helical" evidence="2">
    <location>
        <begin position="470"/>
        <end position="490"/>
    </location>
</feature>
<protein>
    <submittedName>
        <fullName evidence="3">DUF2723 domain-containing protein</fullName>
    </submittedName>
</protein>
<keyword evidence="2" id="KW-0472">Membrane</keyword>
<dbReference type="Pfam" id="PF11028">
    <property type="entry name" value="TMEM260-like"/>
    <property type="match status" value="1"/>
</dbReference>
<name>A0A937XCT3_UNCW3</name>
<feature type="transmembrane region" description="Helical" evidence="2">
    <location>
        <begin position="300"/>
        <end position="322"/>
    </location>
</feature>
<dbReference type="InterPro" id="IPR052724">
    <property type="entry name" value="GT117_domain-containing"/>
</dbReference>
<evidence type="ECO:0000313" key="4">
    <source>
        <dbReference type="Proteomes" id="UP000779900"/>
    </source>
</evidence>
<keyword evidence="2" id="KW-0812">Transmembrane</keyword>
<sequence>MNDRRIRIILFAAVFAVVLVAYLSTVAPTAAFWDCGELIATACIYGVPHPPGTPLFVTIGRIFSMLPTSPEHAFRINLIPVLFGAFSCGLIYLLVLRLIAPYTSPERRHDKWLPHVAGVFGALACAFAFSFWDNSVEAEVYGPCVVVALSVLYMALVWRDHIQRSDGDNRLILAALFLLFLSTGIHFTPMMTLFAVLVFAMVVDRESVLQLRLFELVAGYLIILTMGELGFSAGTFVAIPLMLGATWYGIRVMERSTHTRSVFYGLGLFFLVFVIAYVAAGNRVMDDTVLFLASPTVAFIERWVQTPVLLLLLAAGYSGYLYWLHRQGKLSLRYVGLMLGLVFLAGCVQFIMLIRAGREPSINEVNPSNWRDFVGVLKREQYDPMKLLPRKTQFLTEDDWRMNQNPQFNLFVAYFEQVKFYIRYFFWQWGNPRFFDIFLHVSWQALLGLIPPLLGVWGMWHQLKKEKRSFVLILVAFLVASAGLITYLNLKYSTSDPRSQLRFREVRERDYFYAFSFVFYTIFIGVGAYAFLRWFADRVRARKLPVYSMSGALLAFAFVPMLLNYKSVTRRGDWIPAEYGYNMLISCPGEHAVLFTNGDNDTFPLWFMQTVLSRVSNYDPKFGKNVAVANLSLLNTTWYCKQLKRWGAPISFSEAQIDRLPQGFVGKDNRTYLLKDIMMRDIVATSAGVKLRWPDDYACTPEEYRAKVFTADYNPRSPVYYATTVSSDNLEEVDPHLRLEGLVNRVVKEEGPNMVDVAKTRHMMYDVYKMDAMLDPNVEKDENTRGLLINYAASYLALAGEFQKAGQNVEALDVIEKALRFGLDQDKKVPLFYHASMFAMLNGQYDKAIGFLDSIQARGYQDPDLSLRRGYAYQGKGEFARAESAYRAAVLEDPTRPDPIQALYRLYLDDLHDTGRARILMQQWLQRVPSDTTAANLLREIS</sequence>
<accession>A0A937XCT3</accession>
<dbReference type="Proteomes" id="UP000779900">
    <property type="component" value="Unassembled WGS sequence"/>
</dbReference>
<dbReference type="InterPro" id="IPR019734">
    <property type="entry name" value="TPR_rpt"/>
</dbReference>
<dbReference type="EMBL" id="VGIR01000007">
    <property type="protein sequence ID" value="MBM3330637.1"/>
    <property type="molecule type" value="Genomic_DNA"/>
</dbReference>
<dbReference type="PROSITE" id="PS50005">
    <property type="entry name" value="TPR"/>
    <property type="match status" value="1"/>
</dbReference>
<feature type="transmembrane region" description="Helical" evidence="2">
    <location>
        <begin position="171"/>
        <end position="200"/>
    </location>
</feature>
<dbReference type="SUPFAM" id="SSF48452">
    <property type="entry name" value="TPR-like"/>
    <property type="match status" value="1"/>
</dbReference>